<accession>A0A5N6J0I5</accession>
<keyword evidence="3" id="KW-1185">Reference proteome</keyword>
<organism evidence="2 3">
    <name type="scientific">Aspergillus minisclerotigenes</name>
    <dbReference type="NCBI Taxonomy" id="656917"/>
    <lineage>
        <taxon>Eukaryota</taxon>
        <taxon>Fungi</taxon>
        <taxon>Dikarya</taxon>
        <taxon>Ascomycota</taxon>
        <taxon>Pezizomycotina</taxon>
        <taxon>Eurotiomycetes</taxon>
        <taxon>Eurotiomycetidae</taxon>
        <taxon>Eurotiales</taxon>
        <taxon>Aspergillaceae</taxon>
        <taxon>Aspergillus</taxon>
        <taxon>Aspergillus subgen. Circumdati</taxon>
    </lineage>
</organism>
<keyword evidence="1" id="KW-0472">Membrane</keyword>
<keyword evidence="1" id="KW-1133">Transmembrane helix</keyword>
<protein>
    <submittedName>
        <fullName evidence="2">Uncharacterized protein</fullName>
    </submittedName>
</protein>
<dbReference type="EMBL" id="ML732812">
    <property type="protein sequence ID" value="KAB8271857.1"/>
    <property type="molecule type" value="Genomic_DNA"/>
</dbReference>
<dbReference type="AlphaFoldDB" id="A0A5N6J0I5"/>
<evidence type="ECO:0000313" key="3">
    <source>
        <dbReference type="Proteomes" id="UP000326289"/>
    </source>
</evidence>
<evidence type="ECO:0000256" key="1">
    <source>
        <dbReference type="SAM" id="Phobius"/>
    </source>
</evidence>
<keyword evidence="1" id="KW-0812">Transmembrane</keyword>
<sequence>MTCSVVLLDPLTGSFYFFSPCIIKYHVFLHVNKLLNVNISVLDISSGFSAEVDEISAALYMLRWIMLLLSSGFGMNQFFLIRIPVVRKATRARSGTSTQYF</sequence>
<proteinExistence type="predicted"/>
<dbReference type="Proteomes" id="UP000326289">
    <property type="component" value="Unassembled WGS sequence"/>
</dbReference>
<reference evidence="2 3" key="1">
    <citation type="submission" date="2019-04" db="EMBL/GenBank/DDBJ databases">
        <title>Fungal friends and foes A comparative genomics study of 23 Aspergillus species from section Flavi.</title>
        <authorList>
            <consortium name="DOE Joint Genome Institute"/>
            <person name="Kjaerbolling I."/>
            <person name="Vesth T.C."/>
            <person name="Frisvad J.C."/>
            <person name="Nybo J.L."/>
            <person name="Theobald S."/>
            <person name="Kildgaard S."/>
            <person name="Petersen T.I."/>
            <person name="Kuo A."/>
            <person name="Sato A."/>
            <person name="Lyhne E.K."/>
            <person name="Kogle M.E."/>
            <person name="Wiebenga A."/>
            <person name="Kun R.S."/>
            <person name="Lubbers R.J."/>
            <person name="Makela M.R."/>
            <person name="Barry K."/>
            <person name="Chovatia M."/>
            <person name="Clum A."/>
            <person name="Daum C."/>
            <person name="Haridas S."/>
            <person name="He G."/>
            <person name="LaButti K."/>
            <person name="Lipzen A."/>
            <person name="Mondo S."/>
            <person name="Pangilinan J."/>
            <person name="Riley R."/>
            <person name="Salamov A."/>
            <person name="Simmons B.A."/>
            <person name="Magnuson J.K."/>
            <person name="Henrissat B."/>
            <person name="Mortensen U.H."/>
            <person name="Larsen T.O."/>
            <person name="De vries R.P."/>
            <person name="Grigoriev I.V."/>
            <person name="Machida M."/>
            <person name="Baker S.E."/>
            <person name="Andersen M.R."/>
        </authorList>
    </citation>
    <scope>NUCLEOTIDE SEQUENCE [LARGE SCALE GENOMIC DNA]</scope>
    <source>
        <strain evidence="2 3">CBS 117635</strain>
    </source>
</reference>
<name>A0A5N6J0I5_9EURO</name>
<gene>
    <name evidence="2" type="ORF">BDV30DRAFT_139540</name>
</gene>
<evidence type="ECO:0000313" key="2">
    <source>
        <dbReference type="EMBL" id="KAB8271857.1"/>
    </source>
</evidence>
<feature type="transmembrane region" description="Helical" evidence="1">
    <location>
        <begin position="61"/>
        <end position="81"/>
    </location>
</feature>